<organism evidence="1 2">
    <name type="scientific">Chryseobacterium gilvum</name>
    <dbReference type="NCBI Taxonomy" id="2976534"/>
    <lineage>
        <taxon>Bacteria</taxon>
        <taxon>Pseudomonadati</taxon>
        <taxon>Bacteroidota</taxon>
        <taxon>Flavobacteriia</taxon>
        <taxon>Flavobacteriales</taxon>
        <taxon>Weeksellaceae</taxon>
        <taxon>Chryseobacterium group</taxon>
        <taxon>Chryseobacterium</taxon>
    </lineage>
</organism>
<keyword evidence="2" id="KW-1185">Reference proteome</keyword>
<evidence type="ECO:0000313" key="2">
    <source>
        <dbReference type="Proteomes" id="UP001208114"/>
    </source>
</evidence>
<evidence type="ECO:0000313" key="1">
    <source>
        <dbReference type="EMBL" id="MCU7614353.1"/>
    </source>
</evidence>
<sequence>MKKLITVLFLFTFVWIFCQQIELKSVIDKSQIFKGAVSDIPFTIQLTYTGVVDCNQYQHFVEGWYYYDKYQKKIVLTGIYDNGTLYLYHFGNQQKQKSKLLKEKITSPQLLEKTNEIAQELHPKETLIFNPEKTDHKNIMGKFYSNNKTLDAQLFTGNNMIYRYNEYIMLPGNKKINTYDFIDKHGGNDLISYYSDEKGNRILLYFERSSNFNACGMCGASEGEKGYRVLYFTKTWNYKNYEEYMTESCLENIYDTKVIKSKDSKTIQYKISKTSTTPGYILLVDINKASVIKSR</sequence>
<accession>A0ABT2VWH4</accession>
<dbReference type="Proteomes" id="UP001208114">
    <property type="component" value="Unassembled WGS sequence"/>
</dbReference>
<name>A0ABT2VWH4_9FLAO</name>
<gene>
    <name evidence="1" type="ORF">N0B16_07875</name>
</gene>
<comment type="caution">
    <text evidence="1">The sequence shown here is derived from an EMBL/GenBank/DDBJ whole genome shotgun (WGS) entry which is preliminary data.</text>
</comment>
<dbReference type="RefSeq" id="WP_262990258.1">
    <property type="nucleotide sequence ID" value="NZ_JAOTEN010000002.1"/>
</dbReference>
<protein>
    <submittedName>
        <fullName evidence="1">Uncharacterized protein</fullName>
    </submittedName>
</protein>
<proteinExistence type="predicted"/>
<reference evidence="2" key="1">
    <citation type="submission" date="2023-07" db="EMBL/GenBank/DDBJ databases">
        <title>Chryseobacterium sp. GMJ5 Genome sequencing and assembly.</title>
        <authorList>
            <person name="Jung Y."/>
        </authorList>
    </citation>
    <scope>NUCLEOTIDE SEQUENCE [LARGE SCALE GENOMIC DNA]</scope>
    <source>
        <strain evidence="2">GMJ5</strain>
    </source>
</reference>
<dbReference type="EMBL" id="JAOTEN010000002">
    <property type="protein sequence ID" value="MCU7614353.1"/>
    <property type="molecule type" value="Genomic_DNA"/>
</dbReference>